<evidence type="ECO:0000256" key="4">
    <source>
        <dbReference type="ARBA" id="ARBA00023242"/>
    </source>
</evidence>
<evidence type="ECO:0000256" key="5">
    <source>
        <dbReference type="PIRNR" id="PIRNR023803"/>
    </source>
</evidence>
<keyword evidence="7" id="KW-1185">Reference proteome</keyword>
<organism evidence="6 7">
    <name type="scientific">Rhodosorus marinus</name>
    <dbReference type="NCBI Taxonomy" id="101924"/>
    <lineage>
        <taxon>Eukaryota</taxon>
        <taxon>Rhodophyta</taxon>
        <taxon>Stylonematophyceae</taxon>
        <taxon>Stylonematales</taxon>
        <taxon>Stylonemataceae</taxon>
        <taxon>Rhodosorus</taxon>
    </lineage>
</organism>
<dbReference type="Gene3D" id="3.30.70.3250">
    <property type="entry name" value="Ribonuclease P, Pop5 subunit"/>
    <property type="match status" value="1"/>
</dbReference>
<dbReference type="InterPro" id="IPR002759">
    <property type="entry name" value="Pop5/Rpp14/Rnp2-like"/>
</dbReference>
<dbReference type="GO" id="GO:0001682">
    <property type="term" value="P:tRNA 5'-leader removal"/>
    <property type="evidence" value="ECO:0007669"/>
    <property type="project" value="InterPro"/>
</dbReference>
<dbReference type="GO" id="GO:0005730">
    <property type="term" value="C:nucleolus"/>
    <property type="evidence" value="ECO:0007669"/>
    <property type="project" value="TreeGrafter"/>
</dbReference>
<dbReference type="SUPFAM" id="SSF160350">
    <property type="entry name" value="Rnp2-like"/>
    <property type="match status" value="1"/>
</dbReference>
<dbReference type="PANTHER" id="PTHR15441:SF2">
    <property type="entry name" value="RIBONUCLEASE P_MRP PROTEIN SUBUNIT POP5"/>
    <property type="match status" value="1"/>
</dbReference>
<dbReference type="InterPro" id="IPR038085">
    <property type="entry name" value="Rnp2-like_sf"/>
</dbReference>
<dbReference type="AlphaFoldDB" id="A0AAV8UST4"/>
<protein>
    <recommendedName>
        <fullName evidence="5">Ribonuclease P/MRP protein subunit POP5</fullName>
    </recommendedName>
</protein>
<proteinExistence type="inferred from homology"/>
<comment type="subcellular location">
    <subcellularLocation>
        <location evidence="1">Nucleus</location>
    </subcellularLocation>
</comment>
<evidence type="ECO:0000256" key="2">
    <source>
        <dbReference type="ARBA" id="ARBA00010800"/>
    </source>
</evidence>
<dbReference type="GO" id="GO:0033204">
    <property type="term" value="F:ribonuclease P RNA binding"/>
    <property type="evidence" value="ECO:0007669"/>
    <property type="project" value="InterPro"/>
</dbReference>
<dbReference type="InterPro" id="IPR016819">
    <property type="entry name" value="RNase_P/MRP_POP5"/>
</dbReference>
<comment type="function">
    <text evidence="5">Component of ribonuclease P, a protein complex that generates mature tRNA molecules by cleaving their 5'-ends.</text>
</comment>
<comment type="caution">
    <text evidence="6">The sequence shown here is derived from an EMBL/GenBank/DDBJ whole genome shotgun (WGS) entry which is preliminary data.</text>
</comment>
<dbReference type="Pfam" id="PF01900">
    <property type="entry name" value="RNase_P_Rpp14"/>
    <property type="match status" value="1"/>
</dbReference>
<dbReference type="Proteomes" id="UP001157974">
    <property type="component" value="Unassembled WGS sequence"/>
</dbReference>
<name>A0AAV8UST4_9RHOD</name>
<evidence type="ECO:0000256" key="1">
    <source>
        <dbReference type="ARBA" id="ARBA00004123"/>
    </source>
</evidence>
<accession>A0AAV8UST4</accession>
<evidence type="ECO:0000313" key="6">
    <source>
        <dbReference type="EMBL" id="KAJ8903671.1"/>
    </source>
</evidence>
<comment type="similarity">
    <text evidence="2 5">Belongs to the eukaryotic/archaeal RNase P protein component 2 family.</text>
</comment>
<sequence>MVRAKNRYLVCIVDHQKSDRLEGKVSSNDVFQMLRRGLEAYFGVVGLGQTQWALALKYFDPGTRLALIRCARDEAARVRAALTLTSKISSANGGSVRVRMRVVLSSGTLKAPKQELYKRTKAYYSSRMGSSPRITNALTKTSLGGTAGACLKAVAAIEP</sequence>
<evidence type="ECO:0000313" key="7">
    <source>
        <dbReference type="Proteomes" id="UP001157974"/>
    </source>
</evidence>
<keyword evidence="3 5" id="KW-0819">tRNA processing</keyword>
<dbReference type="PANTHER" id="PTHR15441">
    <property type="entry name" value="RIBONUCLEASE P PROTEIN SUBUNIT P14"/>
    <property type="match status" value="1"/>
</dbReference>
<reference evidence="6 7" key="1">
    <citation type="journal article" date="2023" name="Nat. Commun.">
        <title>Origin of minicircular mitochondrial genomes in red algae.</title>
        <authorList>
            <person name="Lee Y."/>
            <person name="Cho C.H."/>
            <person name="Lee Y.M."/>
            <person name="Park S.I."/>
            <person name="Yang J.H."/>
            <person name="West J.A."/>
            <person name="Bhattacharya D."/>
            <person name="Yoon H.S."/>
        </authorList>
    </citation>
    <scope>NUCLEOTIDE SEQUENCE [LARGE SCALE GENOMIC DNA]</scope>
    <source>
        <strain evidence="6 7">CCMP1338</strain>
        <tissue evidence="6">Whole cell</tissue>
    </source>
</reference>
<dbReference type="PIRSF" id="PIRSF023803">
    <property type="entry name" value="Ribonuclease_P_prd"/>
    <property type="match status" value="1"/>
</dbReference>
<dbReference type="EMBL" id="JAMWBK010000007">
    <property type="protein sequence ID" value="KAJ8903671.1"/>
    <property type="molecule type" value="Genomic_DNA"/>
</dbReference>
<evidence type="ECO:0000256" key="3">
    <source>
        <dbReference type="ARBA" id="ARBA00022694"/>
    </source>
</evidence>
<dbReference type="GO" id="GO:0030681">
    <property type="term" value="C:multimeric ribonuclease P complex"/>
    <property type="evidence" value="ECO:0007669"/>
    <property type="project" value="TreeGrafter"/>
</dbReference>
<gene>
    <name evidence="6" type="ORF">NDN08_004773</name>
</gene>
<keyword evidence="4" id="KW-0539">Nucleus</keyword>